<evidence type="ECO:0000256" key="4">
    <source>
        <dbReference type="ARBA" id="ARBA00047593"/>
    </source>
</evidence>
<name>A0A1J4U388_9BACT</name>
<evidence type="ECO:0000256" key="3">
    <source>
        <dbReference type="ARBA" id="ARBA00023315"/>
    </source>
</evidence>
<dbReference type="SUPFAM" id="SSF52210">
    <property type="entry name" value="Succinyl-CoA synthetase domains"/>
    <property type="match status" value="1"/>
</dbReference>
<comment type="catalytic activity">
    <reaction evidence="4">
        <text>oxaloacetate + acetyl-CoA + ADP + phosphate = citrate + ATP + CoA</text>
        <dbReference type="Rhea" id="RHEA:21160"/>
        <dbReference type="ChEBI" id="CHEBI:16452"/>
        <dbReference type="ChEBI" id="CHEBI:16947"/>
        <dbReference type="ChEBI" id="CHEBI:30616"/>
        <dbReference type="ChEBI" id="CHEBI:43474"/>
        <dbReference type="ChEBI" id="CHEBI:57287"/>
        <dbReference type="ChEBI" id="CHEBI:57288"/>
        <dbReference type="ChEBI" id="CHEBI:456216"/>
        <dbReference type="EC" id="2.3.3.8"/>
    </reaction>
</comment>
<protein>
    <recommendedName>
        <fullName evidence="6">ATP-grasp domain-containing protein</fullName>
    </recommendedName>
</protein>
<dbReference type="GO" id="GO:0004775">
    <property type="term" value="F:succinate-CoA ligase (ADP-forming) activity"/>
    <property type="evidence" value="ECO:0007669"/>
    <property type="project" value="TreeGrafter"/>
</dbReference>
<gene>
    <name evidence="7" type="ORF">AUJ23_03755</name>
</gene>
<dbReference type="PANTHER" id="PTHR11815">
    <property type="entry name" value="SUCCINYL-COA SYNTHETASE BETA CHAIN"/>
    <property type="match status" value="1"/>
</dbReference>
<dbReference type="InterPro" id="IPR005809">
    <property type="entry name" value="Succ_CoA_ligase-like_bsu"/>
</dbReference>
<evidence type="ECO:0000313" key="7">
    <source>
        <dbReference type="EMBL" id="OIO18392.1"/>
    </source>
</evidence>
<dbReference type="PIRSF" id="PIRSF001554">
    <property type="entry name" value="SucCS_beta"/>
    <property type="match status" value="1"/>
</dbReference>
<dbReference type="Gene3D" id="3.40.50.261">
    <property type="entry name" value="Succinyl-CoA synthetase domains"/>
    <property type="match status" value="1"/>
</dbReference>
<dbReference type="EMBL" id="MNVC01000045">
    <property type="protein sequence ID" value="OIO18392.1"/>
    <property type="molecule type" value="Genomic_DNA"/>
</dbReference>
<dbReference type="GO" id="GO:0042709">
    <property type="term" value="C:succinate-CoA ligase complex"/>
    <property type="evidence" value="ECO:0007669"/>
    <property type="project" value="TreeGrafter"/>
</dbReference>
<sequence>MNLYEFEGRELLEKHGIIIPVGEVVRRGDNIADAYRKLGLEEVVVKAQVLSGKRGKNNGIKFCKNIEEVKKAVKEIFEMSIRGQYVASILITEKINIASENYLSITYDTNRKQPVLIFSEDGGVDIEDVVEDKIVKILLDIRKNKLPENISLPQDILVVAENLWQCFLAEDTRLVEINPLVKTTDGKIIALDAKIALDDDAFYRHCIEAQDRAKEKGLDSETITDWAKFETRTMLGRPATEREIAVQEIDKGEKYYQGTAGKYIELDGDIALILNGGGASIANMDALIKVGLKPANYTEYSGNPPREKVYALAKIVLSKSGIKGLWMCGVVANFTNVEETFKGIVDALDKIKPAFPIVVRRAGPHDKEGMKLLADCAKRNNLNIKIFGKEISMSETAQVLADLINKN</sequence>
<dbReference type="STRING" id="1805238.AUJ23_03755"/>
<accession>A0A1J4U388</accession>
<keyword evidence="1" id="KW-0436">Ligase</keyword>
<evidence type="ECO:0000259" key="6">
    <source>
        <dbReference type="PROSITE" id="PS50975"/>
    </source>
</evidence>
<keyword evidence="3" id="KW-0808">Transferase</keyword>
<dbReference type="InterPro" id="IPR013815">
    <property type="entry name" value="ATP_grasp_subdomain_1"/>
</dbReference>
<dbReference type="GO" id="GO:0003878">
    <property type="term" value="F:ATP citrate synthase activity"/>
    <property type="evidence" value="ECO:0007669"/>
    <property type="project" value="UniProtKB-EC"/>
</dbReference>
<dbReference type="Gene3D" id="3.30.1490.20">
    <property type="entry name" value="ATP-grasp fold, A domain"/>
    <property type="match status" value="1"/>
</dbReference>
<evidence type="ECO:0000256" key="5">
    <source>
        <dbReference type="PROSITE-ProRule" id="PRU00409"/>
    </source>
</evidence>
<organism evidence="7 8">
    <name type="scientific">Candidatus Magasanikbacteria bacterium CG1_02_32_51</name>
    <dbReference type="NCBI Taxonomy" id="1805238"/>
    <lineage>
        <taxon>Bacteria</taxon>
        <taxon>Candidatus Magasanikiibacteriota</taxon>
    </lineage>
</organism>
<evidence type="ECO:0000256" key="1">
    <source>
        <dbReference type="ARBA" id="ARBA00022598"/>
    </source>
</evidence>
<dbReference type="SUPFAM" id="SSF56059">
    <property type="entry name" value="Glutathione synthetase ATP-binding domain-like"/>
    <property type="match status" value="1"/>
</dbReference>
<feature type="domain" description="ATP-grasp" evidence="6">
    <location>
        <begin position="9"/>
        <end position="208"/>
    </location>
</feature>
<comment type="caution">
    <text evidence="7">The sequence shown here is derived from an EMBL/GenBank/DDBJ whole genome shotgun (WGS) entry which is preliminary data.</text>
</comment>
<dbReference type="AlphaFoldDB" id="A0A1J4U388"/>
<evidence type="ECO:0000313" key="8">
    <source>
        <dbReference type="Proteomes" id="UP000181941"/>
    </source>
</evidence>
<dbReference type="GO" id="GO:0005524">
    <property type="term" value="F:ATP binding"/>
    <property type="evidence" value="ECO:0007669"/>
    <property type="project" value="UniProtKB-UniRule"/>
</dbReference>
<evidence type="ECO:0000256" key="2">
    <source>
        <dbReference type="ARBA" id="ARBA00022741"/>
    </source>
</evidence>
<dbReference type="InterPro" id="IPR013650">
    <property type="entry name" value="ATP-grasp_succ-CoA_synth-type"/>
</dbReference>
<keyword evidence="2 5" id="KW-0547">Nucleotide-binding</keyword>
<dbReference type="Gene3D" id="3.30.470.20">
    <property type="entry name" value="ATP-grasp fold, B domain"/>
    <property type="match status" value="1"/>
</dbReference>
<dbReference type="InterPro" id="IPR011761">
    <property type="entry name" value="ATP-grasp"/>
</dbReference>
<dbReference type="GO" id="GO:0046872">
    <property type="term" value="F:metal ion binding"/>
    <property type="evidence" value="ECO:0007669"/>
    <property type="project" value="InterPro"/>
</dbReference>
<dbReference type="GO" id="GO:0005829">
    <property type="term" value="C:cytosol"/>
    <property type="evidence" value="ECO:0007669"/>
    <property type="project" value="TreeGrafter"/>
</dbReference>
<dbReference type="PROSITE" id="PS50975">
    <property type="entry name" value="ATP_GRASP"/>
    <property type="match status" value="1"/>
</dbReference>
<proteinExistence type="predicted"/>
<dbReference type="PANTHER" id="PTHR11815:SF10">
    <property type="entry name" value="SUCCINATE--COA LIGASE [GDP-FORMING] SUBUNIT BETA, MITOCHONDRIAL"/>
    <property type="match status" value="1"/>
</dbReference>
<dbReference type="GO" id="GO:0006099">
    <property type="term" value="P:tricarboxylic acid cycle"/>
    <property type="evidence" value="ECO:0007669"/>
    <property type="project" value="InterPro"/>
</dbReference>
<keyword evidence="3" id="KW-0012">Acyltransferase</keyword>
<dbReference type="InterPro" id="IPR032263">
    <property type="entry name" value="Citrate-bd"/>
</dbReference>
<dbReference type="Proteomes" id="UP000181941">
    <property type="component" value="Unassembled WGS sequence"/>
</dbReference>
<reference evidence="7 8" key="1">
    <citation type="journal article" date="2016" name="Environ. Microbiol.">
        <title>Genomic resolution of a cold subsurface aquifer community provides metabolic insights for novel microbes adapted to high CO concentrations.</title>
        <authorList>
            <person name="Probst A.J."/>
            <person name="Castelle C.J."/>
            <person name="Singh A."/>
            <person name="Brown C.T."/>
            <person name="Anantharaman K."/>
            <person name="Sharon I."/>
            <person name="Hug L.A."/>
            <person name="Burstein D."/>
            <person name="Emerson J.B."/>
            <person name="Thomas B.C."/>
            <person name="Banfield J.F."/>
        </authorList>
    </citation>
    <scope>NUCLEOTIDE SEQUENCE [LARGE SCALE GENOMIC DNA]</scope>
    <source>
        <strain evidence="7">CG1_02_32_51</strain>
    </source>
</reference>
<dbReference type="GO" id="GO:0006104">
    <property type="term" value="P:succinyl-CoA metabolic process"/>
    <property type="evidence" value="ECO:0007669"/>
    <property type="project" value="TreeGrafter"/>
</dbReference>
<dbReference type="Pfam" id="PF08442">
    <property type="entry name" value="ATP-grasp_2"/>
    <property type="match status" value="1"/>
</dbReference>
<dbReference type="InterPro" id="IPR016102">
    <property type="entry name" value="Succinyl-CoA_synth-like"/>
</dbReference>
<keyword evidence="5" id="KW-0067">ATP-binding</keyword>
<dbReference type="Pfam" id="PF16114">
    <property type="entry name" value="Citrate_bind"/>
    <property type="match status" value="1"/>
</dbReference>